<feature type="transmembrane region" description="Helical" evidence="1">
    <location>
        <begin position="84"/>
        <end position="106"/>
    </location>
</feature>
<dbReference type="EMBL" id="BAABYW010000002">
    <property type="protein sequence ID" value="GAA6411076.1"/>
    <property type="molecule type" value="Genomic_DNA"/>
</dbReference>
<comment type="caution">
    <text evidence="2">The sequence shown here is derived from an EMBL/GenBank/DDBJ whole genome shotgun (WGS) entry which is preliminary data.</text>
</comment>
<dbReference type="Proteomes" id="UP001600943">
    <property type="component" value="Unassembled WGS sequence"/>
</dbReference>
<keyword evidence="3" id="KW-1185">Reference proteome</keyword>
<feature type="transmembrane region" description="Helical" evidence="1">
    <location>
        <begin position="161"/>
        <end position="183"/>
    </location>
</feature>
<reference evidence="2 3" key="1">
    <citation type="submission" date="2024-04" db="EMBL/GenBank/DDBJ databases">
        <title>Defined microbial consortia suppress multidrug-resistant proinflammatory Enterobacteriaceae via ecological control.</title>
        <authorList>
            <person name="Furuichi M."/>
            <person name="Kawaguchi T."/>
            <person name="Pust M."/>
            <person name="Yasuma K."/>
            <person name="Plichta D."/>
            <person name="Hasegawa N."/>
            <person name="Ohya T."/>
            <person name="Bhattarai S."/>
            <person name="Sasajima S."/>
            <person name="Aoto Y."/>
            <person name="Tuganbaev T."/>
            <person name="Yaginuma M."/>
            <person name="Ueda M."/>
            <person name="Okahashi N."/>
            <person name="Amafuji K."/>
            <person name="Kiridooshi Y."/>
            <person name="Sugita K."/>
            <person name="Strazar M."/>
            <person name="Skelly A."/>
            <person name="Suda W."/>
            <person name="Hattori M."/>
            <person name="Nakamoto N."/>
            <person name="Caballero S."/>
            <person name="Norman J."/>
            <person name="Olle B."/>
            <person name="Tanoue T."/>
            <person name="Arita M."/>
            <person name="Bucci V."/>
            <person name="Atarashi K."/>
            <person name="Xavier R."/>
            <person name="Honda K."/>
        </authorList>
    </citation>
    <scope>NUCLEOTIDE SEQUENCE [LARGE SCALE GENOMIC DNA]</scope>
    <source>
        <strain evidence="3">k04-0078-D8-1</strain>
    </source>
</reference>
<proteinExistence type="predicted"/>
<dbReference type="PANTHER" id="PTHR37305">
    <property type="entry name" value="INTEGRAL MEMBRANE PROTEIN-RELATED"/>
    <property type="match status" value="1"/>
</dbReference>
<keyword evidence="1" id="KW-1133">Transmembrane helix</keyword>
<dbReference type="RefSeq" id="WP_095175035.1">
    <property type="nucleotide sequence ID" value="NZ_BAABYW010000002.1"/>
</dbReference>
<keyword evidence="1" id="KW-0812">Transmembrane</keyword>
<evidence type="ECO:0000313" key="3">
    <source>
        <dbReference type="Proteomes" id="UP001600943"/>
    </source>
</evidence>
<evidence type="ECO:0000313" key="2">
    <source>
        <dbReference type="EMBL" id="GAA6411076.1"/>
    </source>
</evidence>
<feature type="transmembrane region" description="Helical" evidence="1">
    <location>
        <begin position="190"/>
        <end position="215"/>
    </location>
</feature>
<evidence type="ECO:0008006" key="4">
    <source>
        <dbReference type="Google" id="ProtNLM"/>
    </source>
</evidence>
<name>A0ABQ0BHZ2_9FIRM</name>
<organism evidence="2 3">
    <name type="scientific">Blautia hominis</name>
    <dbReference type="NCBI Taxonomy" id="2025493"/>
    <lineage>
        <taxon>Bacteria</taxon>
        <taxon>Bacillati</taxon>
        <taxon>Bacillota</taxon>
        <taxon>Clostridia</taxon>
        <taxon>Lachnospirales</taxon>
        <taxon>Lachnospiraceae</taxon>
        <taxon>Blautia</taxon>
    </lineage>
</organism>
<sequence length="268" mass="29458">MLNLLRMDLRRMFRGKAAYVCLGILVFTTVFTYTLMYVIQDPGMREFLIKHGMTITATSGNIKESLNSTSLVELFHQTNVSGGLLPVISGTVAALFICTDFDSGFIKNILSVHENKWDYILSKSVCLFLVNLFFITVTFLTALGLNAVFGGFFFYNKAVDMLFYVFCIWMVSNGFSALILMICMITRSKAAGVAGAFILCSGLVVLLVSSLLNLFGAGEIMNYTLYMNLAECPLGYDGLSTLRPVIVGAVFCIIYAAAGKVILSKKDI</sequence>
<feature type="transmembrane region" description="Helical" evidence="1">
    <location>
        <begin position="245"/>
        <end position="263"/>
    </location>
</feature>
<accession>A0ABQ0BHZ2</accession>
<feature type="transmembrane region" description="Helical" evidence="1">
    <location>
        <begin position="20"/>
        <end position="39"/>
    </location>
</feature>
<evidence type="ECO:0000256" key="1">
    <source>
        <dbReference type="SAM" id="Phobius"/>
    </source>
</evidence>
<gene>
    <name evidence="2" type="ORF">K040078D81_51930</name>
</gene>
<dbReference type="PANTHER" id="PTHR37305:SF1">
    <property type="entry name" value="MEMBRANE PROTEIN"/>
    <property type="match status" value="1"/>
</dbReference>
<protein>
    <recommendedName>
        <fullName evidence="4">ABC transporter permease</fullName>
    </recommendedName>
</protein>
<feature type="transmembrane region" description="Helical" evidence="1">
    <location>
        <begin position="127"/>
        <end position="155"/>
    </location>
</feature>
<keyword evidence="1" id="KW-0472">Membrane</keyword>